<protein>
    <submittedName>
        <fullName evidence="1">Uncharacterized protein</fullName>
    </submittedName>
</protein>
<organism evidence="1">
    <name type="scientific">Cucumis melo</name>
    <name type="common">Muskmelon</name>
    <dbReference type="NCBI Taxonomy" id="3656"/>
    <lineage>
        <taxon>Eukaryota</taxon>
        <taxon>Viridiplantae</taxon>
        <taxon>Streptophyta</taxon>
        <taxon>Embryophyta</taxon>
        <taxon>Tracheophyta</taxon>
        <taxon>Spermatophyta</taxon>
        <taxon>Magnoliopsida</taxon>
        <taxon>eudicotyledons</taxon>
        <taxon>Gunneridae</taxon>
        <taxon>Pentapetalae</taxon>
        <taxon>rosids</taxon>
        <taxon>fabids</taxon>
        <taxon>Cucurbitales</taxon>
        <taxon>Cucurbitaceae</taxon>
        <taxon>Benincaseae</taxon>
        <taxon>Cucumis</taxon>
    </lineage>
</organism>
<reference evidence="1" key="1">
    <citation type="submission" date="2023-03" db="UniProtKB">
        <authorList>
            <consortium name="EnsemblPlants"/>
        </authorList>
    </citation>
    <scope>IDENTIFICATION</scope>
</reference>
<accession>A0A9I9D6N1</accession>
<proteinExistence type="predicted"/>
<dbReference type="AlphaFoldDB" id="A0A9I9D6N1"/>
<evidence type="ECO:0000313" key="1">
    <source>
        <dbReference type="EnsemblPlants" id="MELO3C014093.2.1"/>
    </source>
</evidence>
<dbReference type="EnsemblPlants" id="MELO3C014093.2.1">
    <property type="protein sequence ID" value="MELO3C014093.2.1"/>
    <property type="gene ID" value="MELO3C014093.2"/>
</dbReference>
<name>A0A9I9D6N1_CUCME</name>
<dbReference type="Gramene" id="MELO3C014093.2.1">
    <property type="protein sequence ID" value="MELO3C014093.2.1"/>
    <property type="gene ID" value="MELO3C014093.2"/>
</dbReference>
<sequence>MLVVVLVYVFKSSLLHTLQSKASISTCHMLFKMPRLIPVRVEHVNMWEETCLRMFQMEMLFS</sequence>